<dbReference type="Gene3D" id="1.25.40.10">
    <property type="entry name" value="Tetratricopeptide repeat domain"/>
    <property type="match status" value="1"/>
</dbReference>
<dbReference type="SUPFAM" id="SSF48452">
    <property type="entry name" value="TPR-like"/>
    <property type="match status" value="1"/>
</dbReference>
<dbReference type="AlphaFoldDB" id="A0A9X3F3S5"/>
<feature type="non-terminal residue" evidence="11">
    <location>
        <position position="1055"/>
    </location>
</feature>
<protein>
    <recommendedName>
        <fullName evidence="7">Outer dynein arm-docking complex subunit 4</fullName>
    </recommendedName>
    <alternativeName>
        <fullName evidence="8">Tetratricopeptide repeat protein 25</fullName>
    </alternativeName>
</protein>
<evidence type="ECO:0000256" key="5">
    <source>
        <dbReference type="ARBA" id="ARBA00023212"/>
    </source>
</evidence>
<dbReference type="InterPro" id="IPR019734">
    <property type="entry name" value="TPR_rpt"/>
</dbReference>
<keyword evidence="2" id="KW-0963">Cytoplasm</keyword>
<dbReference type="Proteomes" id="UP001145087">
    <property type="component" value="Unassembled WGS sequence"/>
</dbReference>
<dbReference type="InterPro" id="IPR011990">
    <property type="entry name" value="TPR-like_helical_dom_sf"/>
</dbReference>
<evidence type="ECO:0000313" key="11">
    <source>
        <dbReference type="EMBL" id="MCY1720051.1"/>
    </source>
</evidence>
<proteinExistence type="predicted"/>
<evidence type="ECO:0000256" key="7">
    <source>
        <dbReference type="ARBA" id="ARBA00034139"/>
    </source>
</evidence>
<evidence type="ECO:0000256" key="2">
    <source>
        <dbReference type="ARBA" id="ARBA00022490"/>
    </source>
</evidence>
<dbReference type="InterPro" id="IPR040111">
    <property type="entry name" value="ODAD4"/>
</dbReference>
<sequence length="1055" mass="119483">MKILYIRIFFALLFIFGTVTGFAQRSNGLAVEGHISVEEGSPDGAIIQMYRDGIRMDNYGVGNDGRYKVELNWNHKFELIFQREGNFQQKVIVETAVPKAVLNTDPKFPPFPVNINLFTEIPGIDNSFSENTVLKIFYSPSVDNFVSELYYNDAQIKKLIDQAILQGEVVDKNADYMSKLTRAELAELRKEYNELLEQAGKEYSDEKFLAALDGYKAASKILSNEQFPKDRIAEINDLLGLIMAAEELDKAKLERFDALVKEGDLFFVQTAYSEARKSYDRALSIKPFDQYVNGQLKKIADLLQKQLQDERYLDLIAQGDKAIKERLYNEALGVFNSALEIKPNEQYPKTKITEINNLLAEQLQDQEKQQSYTDAMFEGEKQFTKQFYDRALTAFQKALDYRPGDIKATRRIEETREIMKEILDKMSYDKFIVEADKAYKKKDYPEALTNYEQALALFPNELRTKKRVDEITQILYTERSFAEFVAQADQLFESKSYSNAKSLYEKALAINASDKHVLEQIVAIDNIIAQQGVDERYNQTIAAADDLLTKTEYENAKGRYNEALAIKPKEKYPKDKIAEIDAALVVIAKTNRDYQETIAKADRLFEQKNYADAKNTFVDAGKIKPEETYPSEMMTKIDGLIAEEARFLAQKEAEEEARKEEAAAAEAARLAAIQAEKDKNYAEALARADNLFNEKEYEGSRNEYRVALDVKPEETYPQQRIDEIGTILAQLSAAQKAYEEAVALGDREFRTESFDAAITAYNTAEQAKADETYPDEQLAKIDSIVSTRARLAEEAAAAEAARLAAIQAEKDKNYAEALARADNLFNEKEYEGSRNEYRVALDVKPEETYPQQRIDEIGTILAQLSAAQKAYEEAVALGDREFRTESFDAAITAYNTAEQAKADETYPDEQLAKIDSIVSTRARLAEEAAAAEAARLAAIQAEKDKNYADAIVRADNLFNEKEYEGSRNEYRVALDVKPEEAYPQQRIDEIGTILAQLSAAQKAYEEAVANGDREFRREGWDAAIAAYNKAKQAKTDETYPDEQLAKIDSIVSTRA</sequence>
<evidence type="ECO:0000256" key="10">
    <source>
        <dbReference type="SAM" id="Coils"/>
    </source>
</evidence>
<keyword evidence="4 9" id="KW-0802">TPR repeat</keyword>
<organism evidence="11 12">
    <name type="scientific">Draconibacterium aestuarii</name>
    <dbReference type="NCBI Taxonomy" id="2998507"/>
    <lineage>
        <taxon>Bacteria</taxon>
        <taxon>Pseudomonadati</taxon>
        <taxon>Bacteroidota</taxon>
        <taxon>Bacteroidia</taxon>
        <taxon>Marinilabiliales</taxon>
        <taxon>Prolixibacteraceae</taxon>
        <taxon>Draconibacterium</taxon>
    </lineage>
</organism>
<comment type="subcellular location">
    <subcellularLocation>
        <location evidence="1">Cytoplasm</location>
        <location evidence="1">Cytoskeleton</location>
        <location evidence="1">Cilium axoneme</location>
    </subcellularLocation>
</comment>
<evidence type="ECO:0000256" key="9">
    <source>
        <dbReference type="PROSITE-ProRule" id="PRU00339"/>
    </source>
</evidence>
<gene>
    <name evidence="11" type="ORF">OU798_06840</name>
</gene>
<evidence type="ECO:0000256" key="1">
    <source>
        <dbReference type="ARBA" id="ARBA00004430"/>
    </source>
</evidence>
<evidence type="ECO:0000313" key="12">
    <source>
        <dbReference type="Proteomes" id="UP001145087"/>
    </source>
</evidence>
<dbReference type="Gene3D" id="1.20.58.2030">
    <property type="match status" value="1"/>
</dbReference>
<reference evidence="11" key="1">
    <citation type="submission" date="2022-11" db="EMBL/GenBank/DDBJ databases">
        <title>Marilongibacter aestuarii gen. nov., sp. nov., isolated from tidal flat sediment.</title>
        <authorList>
            <person name="Jiayan W."/>
        </authorList>
    </citation>
    <scope>NUCLEOTIDE SEQUENCE</scope>
    <source>
        <strain evidence="11">Z1-6</strain>
    </source>
</reference>
<evidence type="ECO:0000256" key="6">
    <source>
        <dbReference type="ARBA" id="ARBA00023273"/>
    </source>
</evidence>
<keyword evidence="12" id="KW-1185">Reference proteome</keyword>
<name>A0A9X3F3S5_9BACT</name>
<feature type="repeat" description="TPR" evidence="9">
    <location>
        <begin position="256"/>
        <end position="289"/>
    </location>
</feature>
<dbReference type="PANTHER" id="PTHR23040">
    <property type="match status" value="1"/>
</dbReference>
<dbReference type="EMBL" id="JAPOHD010000012">
    <property type="protein sequence ID" value="MCY1720051.1"/>
    <property type="molecule type" value="Genomic_DNA"/>
</dbReference>
<evidence type="ECO:0000256" key="3">
    <source>
        <dbReference type="ARBA" id="ARBA00022737"/>
    </source>
</evidence>
<comment type="caution">
    <text evidence="11">The sequence shown here is derived from an EMBL/GenBank/DDBJ whole genome shotgun (WGS) entry which is preliminary data.</text>
</comment>
<dbReference type="Gene3D" id="3.40.50.11490">
    <property type="match status" value="3"/>
</dbReference>
<keyword evidence="3" id="KW-0677">Repeat</keyword>
<keyword evidence="6" id="KW-0966">Cell projection</keyword>
<dbReference type="RefSeq" id="WP_343332382.1">
    <property type="nucleotide sequence ID" value="NZ_JAPOHD010000012.1"/>
</dbReference>
<keyword evidence="5" id="KW-0206">Cytoskeleton</keyword>
<feature type="coiled-coil region" evidence="10">
    <location>
        <begin position="178"/>
        <end position="205"/>
    </location>
</feature>
<dbReference type="GO" id="GO:0005737">
    <property type="term" value="C:cytoplasm"/>
    <property type="evidence" value="ECO:0007669"/>
    <property type="project" value="TreeGrafter"/>
</dbReference>
<dbReference type="PROSITE" id="PS50005">
    <property type="entry name" value="TPR"/>
    <property type="match status" value="1"/>
</dbReference>
<dbReference type="SMART" id="SM00028">
    <property type="entry name" value="TPR"/>
    <property type="match status" value="5"/>
</dbReference>
<dbReference type="PANTHER" id="PTHR23040:SF1">
    <property type="entry name" value="OUTER DYNEIN ARM-DOCKING COMPLEX SUBUNIT 4"/>
    <property type="match status" value="1"/>
</dbReference>
<evidence type="ECO:0000256" key="8">
    <source>
        <dbReference type="ARBA" id="ARBA00034143"/>
    </source>
</evidence>
<accession>A0A9X3F3S5</accession>
<keyword evidence="10" id="KW-0175">Coiled coil</keyword>
<evidence type="ECO:0000256" key="4">
    <source>
        <dbReference type="ARBA" id="ARBA00022803"/>
    </source>
</evidence>